<dbReference type="EMBL" id="JARJCW010000049">
    <property type="protein sequence ID" value="KAJ7203784.1"/>
    <property type="molecule type" value="Genomic_DNA"/>
</dbReference>
<dbReference type="Pfam" id="PF12937">
    <property type="entry name" value="F-box-like"/>
    <property type="match status" value="1"/>
</dbReference>
<dbReference type="PROSITE" id="PS50181">
    <property type="entry name" value="FBOX"/>
    <property type="match status" value="1"/>
</dbReference>
<reference evidence="2" key="1">
    <citation type="submission" date="2023-03" db="EMBL/GenBank/DDBJ databases">
        <title>Massive genome expansion in bonnet fungi (Mycena s.s.) driven by repeated elements and novel gene families across ecological guilds.</title>
        <authorList>
            <consortium name="Lawrence Berkeley National Laboratory"/>
            <person name="Harder C.B."/>
            <person name="Miyauchi S."/>
            <person name="Viragh M."/>
            <person name="Kuo A."/>
            <person name="Thoen E."/>
            <person name="Andreopoulos B."/>
            <person name="Lu D."/>
            <person name="Skrede I."/>
            <person name="Drula E."/>
            <person name="Henrissat B."/>
            <person name="Morin E."/>
            <person name="Kohler A."/>
            <person name="Barry K."/>
            <person name="LaButti K."/>
            <person name="Morin E."/>
            <person name="Salamov A."/>
            <person name="Lipzen A."/>
            <person name="Mereny Z."/>
            <person name="Hegedus B."/>
            <person name="Baldrian P."/>
            <person name="Stursova M."/>
            <person name="Weitz H."/>
            <person name="Taylor A."/>
            <person name="Grigoriev I.V."/>
            <person name="Nagy L.G."/>
            <person name="Martin F."/>
            <person name="Kauserud H."/>
        </authorList>
    </citation>
    <scope>NUCLEOTIDE SEQUENCE</scope>
    <source>
        <strain evidence="2">9144</strain>
    </source>
</reference>
<evidence type="ECO:0000313" key="2">
    <source>
        <dbReference type="EMBL" id="KAJ7203784.1"/>
    </source>
</evidence>
<dbReference type="InterPro" id="IPR001810">
    <property type="entry name" value="F-box_dom"/>
</dbReference>
<evidence type="ECO:0000313" key="3">
    <source>
        <dbReference type="Proteomes" id="UP001219525"/>
    </source>
</evidence>
<dbReference type="InterPro" id="IPR036047">
    <property type="entry name" value="F-box-like_dom_sf"/>
</dbReference>
<protein>
    <recommendedName>
        <fullName evidence="1">F-box domain-containing protein</fullName>
    </recommendedName>
</protein>
<sequence>MQRPTLSGLPQEILLQILGIVDGKTLITSCPLVCRSWKAAIEGCAELQLSVELWADGMVAGATPGLTPTETLEALYERRRAWLGLNWSSRTVLRLEPGFRAYDLVGGVFGQLWDTSFAASWLPSARDPTTRTSTTVLGFRPKDFVMDPSQDLVAFVYESAVNDVSVDCRSLSSLKPHPLAAHRVLTFSVGTFLLSFLTVDLADDIISLFFDHSGRIVLLNWRKGMVLAGLGGTFPPFTPFSFSLLTPRAYILGYRGAQPKLEIWVFEGGAHTHTTTLLLPEVEIQSGEVSFSTHSGAFCANPLAGRRFSKSNDERIFVVSFGDSYLFVHYRYLLKRIQNRGEAIVVPWNEWGPKHTRMRFETPRQWLRYVHGERVVLSQNPQNPTALQVLDFGMSASRRAFPGEVPSDTQFVTELHTDPSTIVDRNLVAKSVTTSLPYRQIVGWVDREYDVFLIDEDQTVGVDEAVRIFVTDLLALWLMGPCSETNLQYSCFECLKAVLRQIYPRFLVDCAFEWIKLS</sequence>
<name>A0AAD6Y7L5_9AGAR</name>
<dbReference type="Gene3D" id="1.20.1280.50">
    <property type="match status" value="1"/>
</dbReference>
<feature type="domain" description="F-box" evidence="1">
    <location>
        <begin position="3"/>
        <end position="57"/>
    </location>
</feature>
<dbReference type="SUPFAM" id="SSF81383">
    <property type="entry name" value="F-box domain"/>
    <property type="match status" value="1"/>
</dbReference>
<keyword evidence="3" id="KW-1185">Reference proteome</keyword>
<proteinExistence type="predicted"/>
<accession>A0AAD6Y7L5</accession>
<organism evidence="2 3">
    <name type="scientific">Mycena pura</name>
    <dbReference type="NCBI Taxonomy" id="153505"/>
    <lineage>
        <taxon>Eukaryota</taxon>
        <taxon>Fungi</taxon>
        <taxon>Dikarya</taxon>
        <taxon>Basidiomycota</taxon>
        <taxon>Agaricomycotina</taxon>
        <taxon>Agaricomycetes</taxon>
        <taxon>Agaricomycetidae</taxon>
        <taxon>Agaricales</taxon>
        <taxon>Marasmiineae</taxon>
        <taxon>Mycenaceae</taxon>
        <taxon>Mycena</taxon>
    </lineage>
</organism>
<dbReference type="AlphaFoldDB" id="A0AAD6Y7L5"/>
<evidence type="ECO:0000259" key="1">
    <source>
        <dbReference type="PROSITE" id="PS50181"/>
    </source>
</evidence>
<comment type="caution">
    <text evidence="2">The sequence shown here is derived from an EMBL/GenBank/DDBJ whole genome shotgun (WGS) entry which is preliminary data.</text>
</comment>
<dbReference type="Proteomes" id="UP001219525">
    <property type="component" value="Unassembled WGS sequence"/>
</dbReference>
<gene>
    <name evidence="2" type="ORF">GGX14DRAFT_369194</name>
</gene>